<dbReference type="PANTHER" id="PTHR23132:SF23">
    <property type="entry name" value="D-ALANINE--D-ALANINE LIGASE B"/>
    <property type="match status" value="1"/>
</dbReference>
<keyword evidence="7 10" id="KW-0133">Cell shape</keyword>
<keyword evidence="3 10" id="KW-0963">Cytoplasm</keyword>
<keyword evidence="12" id="KW-0460">Magnesium</keyword>
<dbReference type="InterPro" id="IPR013815">
    <property type="entry name" value="ATP_grasp_subdomain_1"/>
</dbReference>
<dbReference type="AlphaFoldDB" id="A0A3E0HTV4"/>
<evidence type="ECO:0000256" key="10">
    <source>
        <dbReference type="HAMAP-Rule" id="MF_00047"/>
    </source>
</evidence>
<keyword evidence="9 10" id="KW-0961">Cell wall biogenesis/degradation</keyword>
<comment type="catalytic activity">
    <reaction evidence="10">
        <text>2 D-alanine + ATP = D-alanyl-D-alanine + ADP + phosphate + H(+)</text>
        <dbReference type="Rhea" id="RHEA:11224"/>
        <dbReference type="ChEBI" id="CHEBI:15378"/>
        <dbReference type="ChEBI" id="CHEBI:30616"/>
        <dbReference type="ChEBI" id="CHEBI:43474"/>
        <dbReference type="ChEBI" id="CHEBI:57416"/>
        <dbReference type="ChEBI" id="CHEBI:57822"/>
        <dbReference type="ChEBI" id="CHEBI:456216"/>
        <dbReference type="EC" id="6.3.2.4"/>
    </reaction>
</comment>
<evidence type="ECO:0000256" key="7">
    <source>
        <dbReference type="ARBA" id="ARBA00022960"/>
    </source>
</evidence>
<dbReference type="PROSITE" id="PS50975">
    <property type="entry name" value="ATP_GRASP"/>
    <property type="match status" value="1"/>
</dbReference>
<evidence type="ECO:0000256" key="3">
    <source>
        <dbReference type="ARBA" id="ARBA00022490"/>
    </source>
</evidence>
<dbReference type="InterPro" id="IPR011095">
    <property type="entry name" value="Dala_Dala_lig_C"/>
</dbReference>
<dbReference type="EC" id="6.3.2.4" evidence="10"/>
<comment type="subcellular location">
    <subcellularLocation>
        <location evidence="1 10">Cytoplasm</location>
    </subcellularLocation>
</comment>
<dbReference type="PANTHER" id="PTHR23132">
    <property type="entry name" value="D-ALANINE--D-ALANINE LIGASE"/>
    <property type="match status" value="1"/>
</dbReference>
<dbReference type="OrthoDB" id="9813261at2"/>
<comment type="similarity">
    <text evidence="2 10">Belongs to the D-alanine--D-alanine ligase family.</text>
</comment>
<feature type="active site" evidence="11">
    <location>
        <position position="287"/>
    </location>
</feature>
<dbReference type="InterPro" id="IPR016185">
    <property type="entry name" value="PreATP-grasp_dom_sf"/>
</dbReference>
<dbReference type="NCBIfam" id="NF002378">
    <property type="entry name" value="PRK01372.1"/>
    <property type="match status" value="1"/>
</dbReference>
<protein>
    <recommendedName>
        <fullName evidence="10">D-alanine--D-alanine ligase</fullName>
        <ecNumber evidence="10">6.3.2.4</ecNumber>
    </recommendedName>
    <alternativeName>
        <fullName evidence="10">D-Ala-D-Ala ligase</fullName>
    </alternativeName>
    <alternativeName>
        <fullName evidence="10">D-alanylalanine synthetase</fullName>
    </alternativeName>
</protein>
<dbReference type="RefSeq" id="WP_116174435.1">
    <property type="nucleotide sequence ID" value="NZ_CP144375.1"/>
</dbReference>
<evidence type="ECO:0000256" key="8">
    <source>
        <dbReference type="ARBA" id="ARBA00022984"/>
    </source>
</evidence>
<dbReference type="PIRSF" id="PIRSF039102">
    <property type="entry name" value="Ddl/VanB"/>
    <property type="match status" value="1"/>
</dbReference>
<evidence type="ECO:0000256" key="12">
    <source>
        <dbReference type="PIRSR" id="PIRSR039102-3"/>
    </source>
</evidence>
<comment type="function">
    <text evidence="10">Cell wall formation.</text>
</comment>
<dbReference type="GO" id="GO:0009252">
    <property type="term" value="P:peptidoglycan biosynthetic process"/>
    <property type="evidence" value="ECO:0007669"/>
    <property type="project" value="UniProtKB-UniRule"/>
</dbReference>
<keyword evidence="5 13" id="KW-0547">Nucleotide-binding</keyword>
<evidence type="ECO:0000256" key="6">
    <source>
        <dbReference type="ARBA" id="ARBA00022840"/>
    </source>
</evidence>
<dbReference type="GO" id="GO:0008360">
    <property type="term" value="P:regulation of cell shape"/>
    <property type="evidence" value="ECO:0007669"/>
    <property type="project" value="UniProtKB-KW"/>
</dbReference>
<dbReference type="GO" id="GO:0071555">
    <property type="term" value="P:cell wall organization"/>
    <property type="evidence" value="ECO:0007669"/>
    <property type="project" value="UniProtKB-KW"/>
</dbReference>
<dbReference type="Gene3D" id="3.30.1490.20">
    <property type="entry name" value="ATP-grasp fold, A domain"/>
    <property type="match status" value="1"/>
</dbReference>
<dbReference type="SUPFAM" id="SSF52440">
    <property type="entry name" value="PreATP-grasp domain"/>
    <property type="match status" value="1"/>
</dbReference>
<dbReference type="UniPathway" id="UPA00219"/>
<evidence type="ECO:0000313" key="15">
    <source>
        <dbReference type="EMBL" id="REH49874.1"/>
    </source>
</evidence>
<dbReference type="Proteomes" id="UP000256269">
    <property type="component" value="Unassembled WGS sequence"/>
</dbReference>
<dbReference type="InterPro" id="IPR000291">
    <property type="entry name" value="D-Ala_lig_Van_CS"/>
</dbReference>
<feature type="domain" description="ATP-grasp" evidence="14">
    <location>
        <begin position="102"/>
        <end position="309"/>
    </location>
</feature>
<proteinExistence type="inferred from homology"/>
<evidence type="ECO:0000256" key="13">
    <source>
        <dbReference type="PROSITE-ProRule" id="PRU00409"/>
    </source>
</evidence>
<evidence type="ECO:0000256" key="11">
    <source>
        <dbReference type="PIRSR" id="PIRSR039102-1"/>
    </source>
</evidence>
<keyword evidence="16" id="KW-1185">Reference proteome</keyword>
<name>A0A3E0HTV4_9PSEU</name>
<dbReference type="InterPro" id="IPR011761">
    <property type="entry name" value="ATP-grasp"/>
</dbReference>
<gene>
    <name evidence="10" type="primary">ddl</name>
    <name evidence="15" type="ORF">BCF44_104137</name>
</gene>
<comment type="pathway">
    <text evidence="10">Cell wall biogenesis; peptidoglycan biosynthesis.</text>
</comment>
<accession>A0A3E0HTV4</accession>
<keyword evidence="6 13" id="KW-0067">ATP-binding</keyword>
<evidence type="ECO:0000256" key="4">
    <source>
        <dbReference type="ARBA" id="ARBA00022598"/>
    </source>
</evidence>
<dbReference type="InterPro" id="IPR005905">
    <property type="entry name" value="D_ala_D_ala"/>
</dbReference>
<dbReference type="GO" id="GO:0005737">
    <property type="term" value="C:cytoplasm"/>
    <property type="evidence" value="ECO:0007669"/>
    <property type="project" value="UniProtKB-SubCell"/>
</dbReference>
<comment type="caution">
    <text evidence="15">The sequence shown here is derived from an EMBL/GenBank/DDBJ whole genome shotgun (WGS) entry which is preliminary data.</text>
</comment>
<dbReference type="GO" id="GO:0046872">
    <property type="term" value="F:metal ion binding"/>
    <property type="evidence" value="ECO:0007669"/>
    <property type="project" value="UniProtKB-KW"/>
</dbReference>
<dbReference type="EMBL" id="QUNO01000004">
    <property type="protein sequence ID" value="REH49874.1"/>
    <property type="molecule type" value="Genomic_DNA"/>
</dbReference>
<dbReference type="SUPFAM" id="SSF56059">
    <property type="entry name" value="Glutathione synthetase ATP-binding domain-like"/>
    <property type="match status" value="1"/>
</dbReference>
<keyword evidence="4 10" id="KW-0436">Ligase</keyword>
<feature type="binding site" evidence="12">
    <location>
        <position position="278"/>
    </location>
    <ligand>
        <name>Mg(2+)</name>
        <dbReference type="ChEBI" id="CHEBI:18420"/>
        <label>2</label>
    </ligand>
</feature>
<keyword evidence="12" id="KW-0464">Manganese</keyword>
<reference evidence="15 16" key="1">
    <citation type="submission" date="2018-08" db="EMBL/GenBank/DDBJ databases">
        <title>Genomic Encyclopedia of Archaeal and Bacterial Type Strains, Phase II (KMG-II): from individual species to whole genera.</title>
        <authorList>
            <person name="Goeker M."/>
        </authorList>
    </citation>
    <scope>NUCLEOTIDE SEQUENCE [LARGE SCALE GENOMIC DNA]</scope>
    <source>
        <strain evidence="15 16">DSM 45791</strain>
    </source>
</reference>
<organism evidence="15 16">
    <name type="scientific">Kutzneria buriramensis</name>
    <dbReference type="NCBI Taxonomy" id="1045776"/>
    <lineage>
        <taxon>Bacteria</taxon>
        <taxon>Bacillati</taxon>
        <taxon>Actinomycetota</taxon>
        <taxon>Actinomycetes</taxon>
        <taxon>Pseudonocardiales</taxon>
        <taxon>Pseudonocardiaceae</taxon>
        <taxon>Kutzneria</taxon>
    </lineage>
</organism>
<feature type="active site" evidence="11">
    <location>
        <position position="152"/>
    </location>
</feature>
<dbReference type="Gene3D" id="3.30.470.20">
    <property type="entry name" value="ATP-grasp fold, B domain"/>
    <property type="match status" value="1"/>
</dbReference>
<keyword evidence="8 10" id="KW-0573">Peptidoglycan synthesis</keyword>
<dbReference type="GO" id="GO:0008716">
    <property type="term" value="F:D-alanine-D-alanine ligase activity"/>
    <property type="evidence" value="ECO:0007669"/>
    <property type="project" value="UniProtKB-UniRule"/>
</dbReference>
<evidence type="ECO:0000313" key="16">
    <source>
        <dbReference type="Proteomes" id="UP000256269"/>
    </source>
</evidence>
<sequence>MSDRWVAVLSGGLSHERDVSLRSGRRLSAALRSVGLTVEEWDADAGLLERLRTNKPDAVVVALHGGEGENGSIQSILEMFGVPYVGTDSRSCRRSWDKPTAKAELARVGLTTPDWVVLPHSTFRELGAQAVLDALVDRIGLPLILKPDQGGSALGTQVVRDAAELPAAMVGCLAYGDTVLAEQFVDGVEVAVGVLEGPAGPEALPAVEISPTTGTYDYTARYTAGLTEFHTPARLAPAVAVEVGELAVAAHRLLGLRDVSRTTAIVAPDGTVNFLQVNVSPGLTETSLLPMAIEAAGRSLGDTFATLIERAVARGAR</sequence>
<dbReference type="GO" id="GO:0005524">
    <property type="term" value="F:ATP binding"/>
    <property type="evidence" value="ECO:0007669"/>
    <property type="project" value="UniProtKB-UniRule"/>
</dbReference>
<dbReference type="HAMAP" id="MF_00047">
    <property type="entry name" value="Dala_Dala_lig"/>
    <property type="match status" value="1"/>
</dbReference>
<evidence type="ECO:0000259" key="14">
    <source>
        <dbReference type="PROSITE" id="PS50975"/>
    </source>
</evidence>
<dbReference type="Pfam" id="PF01820">
    <property type="entry name" value="Dala_Dala_lig_N"/>
    <property type="match status" value="1"/>
</dbReference>
<keyword evidence="12" id="KW-0479">Metal-binding</keyword>
<feature type="active site" evidence="11">
    <location>
        <position position="16"/>
    </location>
</feature>
<evidence type="ECO:0000256" key="1">
    <source>
        <dbReference type="ARBA" id="ARBA00004496"/>
    </source>
</evidence>
<evidence type="ECO:0000256" key="9">
    <source>
        <dbReference type="ARBA" id="ARBA00023316"/>
    </source>
</evidence>
<comment type="cofactor">
    <cofactor evidence="12">
        <name>Mg(2+)</name>
        <dbReference type="ChEBI" id="CHEBI:18420"/>
    </cofactor>
    <cofactor evidence="12">
        <name>Mn(2+)</name>
        <dbReference type="ChEBI" id="CHEBI:29035"/>
    </cofactor>
    <text evidence="12">Binds 2 magnesium or manganese ions per subunit.</text>
</comment>
<dbReference type="Gene3D" id="3.40.50.20">
    <property type="match status" value="1"/>
</dbReference>
<evidence type="ECO:0000256" key="5">
    <source>
        <dbReference type="ARBA" id="ARBA00022741"/>
    </source>
</evidence>
<evidence type="ECO:0000256" key="2">
    <source>
        <dbReference type="ARBA" id="ARBA00010871"/>
    </source>
</evidence>
<dbReference type="InterPro" id="IPR011127">
    <property type="entry name" value="Dala_Dala_lig_N"/>
</dbReference>
<dbReference type="Pfam" id="PF07478">
    <property type="entry name" value="Dala_Dala_lig_C"/>
    <property type="match status" value="1"/>
</dbReference>
<dbReference type="PROSITE" id="PS00843">
    <property type="entry name" value="DALA_DALA_LIGASE_1"/>
    <property type="match status" value="1"/>
</dbReference>